<evidence type="ECO:0000313" key="3">
    <source>
        <dbReference type="EMBL" id="KAL1609926.1"/>
    </source>
</evidence>
<feature type="domain" description="Asteroid" evidence="2">
    <location>
        <begin position="3"/>
        <end position="72"/>
    </location>
</feature>
<evidence type="ECO:0000256" key="1">
    <source>
        <dbReference type="SAM" id="MobiDB-lite"/>
    </source>
</evidence>
<proteinExistence type="predicted"/>
<organism evidence="3 4">
    <name type="scientific">Paraconiothyrium brasiliense</name>
    <dbReference type="NCBI Taxonomy" id="300254"/>
    <lineage>
        <taxon>Eukaryota</taxon>
        <taxon>Fungi</taxon>
        <taxon>Dikarya</taxon>
        <taxon>Ascomycota</taxon>
        <taxon>Pezizomycotina</taxon>
        <taxon>Dothideomycetes</taxon>
        <taxon>Pleosporomycetidae</taxon>
        <taxon>Pleosporales</taxon>
        <taxon>Massarineae</taxon>
        <taxon>Didymosphaeriaceae</taxon>
        <taxon>Paraconiothyrium</taxon>
    </lineage>
</organism>
<feature type="region of interest" description="Disordered" evidence="1">
    <location>
        <begin position="230"/>
        <end position="266"/>
    </location>
</feature>
<gene>
    <name evidence="3" type="ORF">SLS60_001591</name>
</gene>
<protein>
    <recommendedName>
        <fullName evidence="2">Asteroid domain-containing protein</fullName>
    </recommendedName>
</protein>
<reference evidence="3 4" key="1">
    <citation type="submission" date="2024-02" db="EMBL/GenBank/DDBJ databases">
        <title>De novo assembly and annotation of 12 fungi associated with fruit tree decline syndrome in Ontario, Canada.</title>
        <authorList>
            <person name="Sulman M."/>
            <person name="Ellouze W."/>
            <person name="Ilyukhin E."/>
        </authorList>
    </citation>
    <scope>NUCLEOTIDE SEQUENCE [LARGE SCALE GENOMIC DNA]</scope>
    <source>
        <strain evidence="3 4">M42-189</strain>
    </source>
</reference>
<sequence length="276" mass="31730">MLVSEFVCQGMNSRLVPIIYLPFLVEDQHRASAWTHGQDLRCIAYTLFATGFSKVQEYKRKAQKVTIQDVELYPPQERLAILETYTRNISAWLEWTIERDVPQNLLWPLFAIGIVLPGLKTPPGIDLWLHILSAHFDNTWDLIHLTACLHAALYSLRLLKQCVEVWLSLHESGSLPLLLLAKQLHTDLRSMGPITELFLVPGQARKLQGEQELLRELIAEVYTSANVEVPAERKSNKKAKKQQREAERKERRKEETGPPVGPNSFDVLEFMNIRRS</sequence>
<feature type="compositionally biased region" description="Basic and acidic residues" evidence="1">
    <location>
        <begin position="242"/>
        <end position="256"/>
    </location>
</feature>
<keyword evidence="4" id="KW-1185">Reference proteome</keyword>
<accession>A0ABR3RZT1</accession>
<dbReference type="EMBL" id="JAKJXO020000002">
    <property type="protein sequence ID" value="KAL1609926.1"/>
    <property type="molecule type" value="Genomic_DNA"/>
</dbReference>
<comment type="caution">
    <text evidence="3">The sequence shown here is derived from an EMBL/GenBank/DDBJ whole genome shotgun (WGS) entry which is preliminary data.</text>
</comment>
<dbReference type="Proteomes" id="UP001521785">
    <property type="component" value="Unassembled WGS sequence"/>
</dbReference>
<evidence type="ECO:0000313" key="4">
    <source>
        <dbReference type="Proteomes" id="UP001521785"/>
    </source>
</evidence>
<dbReference type="InterPro" id="IPR039436">
    <property type="entry name" value="Asteroid_dom"/>
</dbReference>
<evidence type="ECO:0000259" key="2">
    <source>
        <dbReference type="Pfam" id="PF12813"/>
    </source>
</evidence>
<name>A0ABR3RZT1_9PLEO</name>
<dbReference type="Pfam" id="PF12813">
    <property type="entry name" value="XPG_I_2"/>
    <property type="match status" value="1"/>
</dbReference>